<protein>
    <submittedName>
        <fullName evidence="3">PAS domain S-box-containing protein</fullName>
    </submittedName>
</protein>
<dbReference type="OrthoDB" id="505470at2"/>
<dbReference type="NCBIfam" id="TIGR00229">
    <property type="entry name" value="sensory_box"/>
    <property type="match status" value="1"/>
</dbReference>
<dbReference type="InterPro" id="IPR000014">
    <property type="entry name" value="PAS"/>
</dbReference>
<dbReference type="Gene3D" id="3.30.450.20">
    <property type="entry name" value="PAS domain"/>
    <property type="match status" value="1"/>
</dbReference>
<evidence type="ECO:0000259" key="2">
    <source>
        <dbReference type="PROSITE" id="PS50113"/>
    </source>
</evidence>
<dbReference type="PROSITE" id="PS50113">
    <property type="entry name" value="PAC"/>
    <property type="match status" value="1"/>
</dbReference>
<dbReference type="InterPro" id="IPR000700">
    <property type="entry name" value="PAS-assoc_C"/>
</dbReference>
<proteinExistence type="predicted"/>
<evidence type="ECO:0000313" key="4">
    <source>
        <dbReference type="Proteomes" id="UP000199476"/>
    </source>
</evidence>
<gene>
    <name evidence="3" type="ORF">SAMN04488692_104162</name>
</gene>
<accession>A0A1G9K4S4</accession>
<sequence length="103" mass="12050">MKGEHFYVNDSFLKMTGYDKPEEIYDTTSFDLIPETEFDKIEKAIEVTKEKGEWKGESKAINRSGEEINIKFSTNLIKDDIGQPICMMASFEDITERKERKRD</sequence>
<dbReference type="PROSITE" id="PS50112">
    <property type="entry name" value="PAS"/>
    <property type="match status" value="1"/>
</dbReference>
<dbReference type="Proteomes" id="UP000199476">
    <property type="component" value="Unassembled WGS sequence"/>
</dbReference>
<dbReference type="EMBL" id="FNGO01000004">
    <property type="protein sequence ID" value="SDL44253.1"/>
    <property type="molecule type" value="Genomic_DNA"/>
</dbReference>
<name>A0A1G9K4S4_9FIRM</name>
<dbReference type="STRING" id="321763.SAMN04488692_104162"/>
<evidence type="ECO:0000259" key="1">
    <source>
        <dbReference type="PROSITE" id="PS50112"/>
    </source>
</evidence>
<feature type="domain" description="PAS" evidence="1">
    <location>
        <begin position="1"/>
        <end position="52"/>
    </location>
</feature>
<dbReference type="AlphaFoldDB" id="A0A1G9K4S4"/>
<dbReference type="Pfam" id="PF13426">
    <property type="entry name" value="PAS_9"/>
    <property type="match status" value="1"/>
</dbReference>
<feature type="domain" description="PAC" evidence="2">
    <location>
        <begin position="54"/>
        <end position="103"/>
    </location>
</feature>
<keyword evidence="4" id="KW-1185">Reference proteome</keyword>
<reference evidence="3 4" key="1">
    <citation type="submission" date="2016-10" db="EMBL/GenBank/DDBJ databases">
        <authorList>
            <person name="de Groot N.N."/>
        </authorList>
    </citation>
    <scope>NUCLEOTIDE SEQUENCE [LARGE SCALE GENOMIC DNA]</scope>
    <source>
        <strain evidence="3 4">SLAS-1</strain>
    </source>
</reference>
<dbReference type="SUPFAM" id="SSF55785">
    <property type="entry name" value="PYP-like sensor domain (PAS domain)"/>
    <property type="match status" value="1"/>
</dbReference>
<dbReference type="CDD" id="cd00130">
    <property type="entry name" value="PAS"/>
    <property type="match status" value="1"/>
</dbReference>
<dbReference type="InterPro" id="IPR035965">
    <property type="entry name" value="PAS-like_dom_sf"/>
</dbReference>
<evidence type="ECO:0000313" key="3">
    <source>
        <dbReference type="EMBL" id="SDL44253.1"/>
    </source>
</evidence>
<organism evidence="3 4">
    <name type="scientific">Halarsenatibacter silvermanii</name>
    <dbReference type="NCBI Taxonomy" id="321763"/>
    <lineage>
        <taxon>Bacteria</taxon>
        <taxon>Bacillati</taxon>
        <taxon>Bacillota</taxon>
        <taxon>Clostridia</taxon>
        <taxon>Halanaerobiales</taxon>
        <taxon>Halarsenatibacteraceae</taxon>
        <taxon>Halarsenatibacter</taxon>
    </lineage>
</organism>